<dbReference type="PANTHER" id="PTHR21549:SF0">
    <property type="entry name" value="COILED-COIL DOMAIN-CONTAINING PROTEIN 112"/>
    <property type="match status" value="1"/>
</dbReference>
<dbReference type="GeneID" id="39868359"/>
<evidence type="ECO:0000256" key="3">
    <source>
        <dbReference type="SAM" id="MobiDB-lite"/>
    </source>
</evidence>
<keyword evidence="1 2" id="KW-0175">Coiled coil</keyword>
<name>A0A1D3PAN4_PLAMA</name>
<dbReference type="RefSeq" id="XP_028861223.1">
    <property type="nucleotide sequence ID" value="XM_029004545.1"/>
</dbReference>
<feature type="compositionally biased region" description="Basic and acidic residues" evidence="3">
    <location>
        <begin position="94"/>
        <end position="138"/>
    </location>
</feature>
<feature type="compositionally biased region" description="Polar residues" evidence="3">
    <location>
        <begin position="46"/>
        <end position="60"/>
    </location>
</feature>
<feature type="compositionally biased region" description="Basic and acidic residues" evidence="3">
    <location>
        <begin position="210"/>
        <end position="225"/>
    </location>
</feature>
<evidence type="ECO:0000256" key="1">
    <source>
        <dbReference type="ARBA" id="ARBA00023054"/>
    </source>
</evidence>
<feature type="region of interest" description="Disordered" evidence="3">
    <location>
        <begin position="44"/>
        <end position="153"/>
    </location>
</feature>
<evidence type="ECO:0000313" key="5">
    <source>
        <dbReference type="Proteomes" id="UP000219813"/>
    </source>
</evidence>
<protein>
    <submittedName>
        <fullName evidence="4">Uncharacterized protein</fullName>
    </submittedName>
</protein>
<dbReference type="Proteomes" id="UP000219813">
    <property type="component" value="Chromosome 8"/>
</dbReference>
<dbReference type="AlphaFoldDB" id="A0A1D3PAN4"/>
<dbReference type="VEuPathDB" id="PlasmoDB:PmUG01_08037700"/>
<feature type="coiled-coil region" evidence="2">
    <location>
        <begin position="546"/>
        <end position="595"/>
    </location>
</feature>
<gene>
    <name evidence="4" type="primary">PmUG01_08037700</name>
    <name evidence="4" type="ORF">PMUG01_08037700</name>
</gene>
<accession>A0A1D3PAN4</accession>
<dbReference type="PANTHER" id="PTHR21549">
    <property type="entry name" value="MUTATED IN BLADDER CANCER 1"/>
    <property type="match status" value="1"/>
</dbReference>
<evidence type="ECO:0000256" key="2">
    <source>
        <dbReference type="SAM" id="Coils"/>
    </source>
</evidence>
<dbReference type="OMA" id="MINKDHI"/>
<dbReference type="OrthoDB" id="2152435at2759"/>
<feature type="region of interest" description="Disordered" evidence="3">
    <location>
        <begin position="191"/>
        <end position="245"/>
    </location>
</feature>
<sequence length="681" mass="79782">MDRNSDYYSKENFEYGDIKHNNYNSKNKIMKKYLNTVEAGMKEETNSFSGSSKLNSNTSNEEFEEGSCLGSEENIILTGKEGRNCYNEDEEGNEKEVKGEEGNEKEVKGEEGNEKEVKGEEGNEKEVKGEEGNEKEVIGEEGYNSYETQSLNESSIHNSLSYKNTYIISNKDNNSNSESLNDELDDLPLEEDEKQGNSTSPFEEENEQSNGEKKEKDNSERHVEEQEGAGEYGTEECKDSGKKTNLKKYSGVDMTNLLKSDALDDYATFEMKECLFNLGQMQMDVKNSAFFDVEIKDINEWKAKYRYLTSSYRKLDKEINKTINSEQINLITRRSIKQHKDFLDDEYKEWLGVLQKTVSEFRKNIGSHVSELNEREYLILSRNICEDFKEKNIEEGNINVLLYLLVMKHEISIEHNVMKYLEDSYMSISTDKILNNTVQKIIEVNKNIKDIGGKTGTWSDEENNYFMKVYESNSNFGDKVLVDVLKSGISKSEEEIYEHLAWYRQFVSYKNLKNKYTNSISIININDQKKNDSKVEEKKYMIQKWKEKKKQESDIKNMELQQMKKDEMKIKKKMREDIKKKKQMIQEQLNSKKKEEMKKNKIEKSQKSILSEEMLQRINERNERILQKKVQSNLNINEENNEKDKKIHKQKYMHIQSKLLSNTDNLLKRIESTVETIKNIL</sequence>
<evidence type="ECO:0000313" key="4">
    <source>
        <dbReference type="EMBL" id="SCN12252.1"/>
    </source>
</evidence>
<dbReference type="KEGG" id="pmal:PMUG01_08037700"/>
<organism evidence="4 5">
    <name type="scientific">Plasmodium malariae</name>
    <dbReference type="NCBI Taxonomy" id="5858"/>
    <lineage>
        <taxon>Eukaryota</taxon>
        <taxon>Sar</taxon>
        <taxon>Alveolata</taxon>
        <taxon>Apicomplexa</taxon>
        <taxon>Aconoidasida</taxon>
        <taxon>Haemosporida</taxon>
        <taxon>Plasmodiidae</taxon>
        <taxon>Plasmodium</taxon>
        <taxon>Plasmodium (Plasmodium)</taxon>
    </lineage>
</organism>
<reference evidence="4 5" key="1">
    <citation type="submission" date="2016-06" db="EMBL/GenBank/DDBJ databases">
        <authorList>
            <consortium name="Pathogen Informatics"/>
        </authorList>
    </citation>
    <scope>NUCLEOTIDE SEQUENCE [LARGE SCALE GENOMIC DNA]</scope>
</reference>
<keyword evidence="5" id="KW-1185">Reference proteome</keyword>
<dbReference type="InterPro" id="IPR039902">
    <property type="entry name" value="CCDC148/CCDC112"/>
</dbReference>
<proteinExistence type="predicted"/>
<dbReference type="EMBL" id="LT594629">
    <property type="protein sequence ID" value="SCN12252.1"/>
    <property type="molecule type" value="Genomic_DNA"/>
</dbReference>